<feature type="transmembrane region" description="Helical" evidence="1">
    <location>
        <begin position="46"/>
        <end position="67"/>
    </location>
</feature>
<keyword evidence="1" id="KW-1133">Transmembrane helix</keyword>
<keyword evidence="1" id="KW-0812">Transmembrane</keyword>
<protein>
    <submittedName>
        <fullName evidence="2">Uncharacterized protein</fullName>
    </submittedName>
</protein>
<name>A0A0V1MD63_9BILA</name>
<dbReference type="OrthoDB" id="5916510at2759"/>
<evidence type="ECO:0000313" key="2">
    <source>
        <dbReference type="EMBL" id="KRZ69523.1"/>
    </source>
</evidence>
<organism evidence="2 3">
    <name type="scientific">Trichinella papuae</name>
    <dbReference type="NCBI Taxonomy" id="268474"/>
    <lineage>
        <taxon>Eukaryota</taxon>
        <taxon>Metazoa</taxon>
        <taxon>Ecdysozoa</taxon>
        <taxon>Nematoda</taxon>
        <taxon>Enoplea</taxon>
        <taxon>Dorylaimia</taxon>
        <taxon>Trichinellida</taxon>
        <taxon>Trichinellidae</taxon>
        <taxon>Trichinella</taxon>
    </lineage>
</organism>
<proteinExistence type="predicted"/>
<reference evidence="2 3" key="1">
    <citation type="submission" date="2015-01" db="EMBL/GenBank/DDBJ databases">
        <title>Evolution of Trichinella species and genotypes.</title>
        <authorList>
            <person name="Korhonen P.K."/>
            <person name="Edoardo P."/>
            <person name="Giuseppe L.R."/>
            <person name="Gasser R.B."/>
        </authorList>
    </citation>
    <scope>NUCLEOTIDE SEQUENCE [LARGE SCALE GENOMIC DNA]</scope>
    <source>
        <strain evidence="2">ISS1980</strain>
    </source>
</reference>
<accession>A0A0V1MD63</accession>
<gene>
    <name evidence="2" type="ORF">T10_1632</name>
</gene>
<dbReference type="EMBL" id="JYDO01000134">
    <property type="protein sequence ID" value="KRZ69523.1"/>
    <property type="molecule type" value="Genomic_DNA"/>
</dbReference>
<sequence length="139" mass="15360">MLNWTLLIKSSVVCYCILCFLHWSSTKRQLCGFVSGPKQRRTAESFTCASVIHLALLVTAFDIVIAGRRANVKSNRSLLRTSRISEADGSAWTYGSSYATYRSSNVGSSDQVLRKLTSSCLTSQPKRTAYLVSSSYLSN</sequence>
<feature type="transmembrane region" description="Helical" evidence="1">
    <location>
        <begin position="6"/>
        <end position="25"/>
    </location>
</feature>
<evidence type="ECO:0000256" key="1">
    <source>
        <dbReference type="SAM" id="Phobius"/>
    </source>
</evidence>
<evidence type="ECO:0000313" key="3">
    <source>
        <dbReference type="Proteomes" id="UP000054843"/>
    </source>
</evidence>
<keyword evidence="1" id="KW-0472">Membrane</keyword>
<dbReference type="Proteomes" id="UP000054843">
    <property type="component" value="Unassembled WGS sequence"/>
</dbReference>
<keyword evidence="3" id="KW-1185">Reference proteome</keyword>
<comment type="caution">
    <text evidence="2">The sequence shown here is derived from an EMBL/GenBank/DDBJ whole genome shotgun (WGS) entry which is preliminary data.</text>
</comment>
<dbReference type="AlphaFoldDB" id="A0A0V1MD63"/>